<accession>A0A0A9BC79</accession>
<protein>
    <submittedName>
        <fullName evidence="1">Uncharacterized protein</fullName>
    </submittedName>
</protein>
<reference evidence="1" key="2">
    <citation type="journal article" date="2015" name="Data Brief">
        <title>Shoot transcriptome of the giant reed, Arundo donax.</title>
        <authorList>
            <person name="Barrero R.A."/>
            <person name="Guerrero F.D."/>
            <person name="Moolhuijzen P."/>
            <person name="Goolsby J.A."/>
            <person name="Tidwell J."/>
            <person name="Bellgard S.E."/>
            <person name="Bellgard M.I."/>
        </authorList>
    </citation>
    <scope>NUCLEOTIDE SEQUENCE</scope>
    <source>
        <tissue evidence="1">Shoot tissue taken approximately 20 cm above the soil surface</tissue>
    </source>
</reference>
<sequence length="22" mass="2673">MFVDSLVESQVLMYPPYREKIK</sequence>
<reference evidence="1" key="1">
    <citation type="submission" date="2014-09" db="EMBL/GenBank/DDBJ databases">
        <authorList>
            <person name="Magalhaes I.L.F."/>
            <person name="Oliveira U."/>
            <person name="Santos F.R."/>
            <person name="Vidigal T.H.D.A."/>
            <person name="Brescovit A.D."/>
            <person name="Santos A.J."/>
        </authorList>
    </citation>
    <scope>NUCLEOTIDE SEQUENCE</scope>
    <source>
        <tissue evidence="1">Shoot tissue taken approximately 20 cm above the soil surface</tissue>
    </source>
</reference>
<dbReference type="EMBL" id="GBRH01239060">
    <property type="protein sequence ID" value="JAD58835.1"/>
    <property type="molecule type" value="Transcribed_RNA"/>
</dbReference>
<organism evidence="1">
    <name type="scientific">Arundo donax</name>
    <name type="common">Giant reed</name>
    <name type="synonym">Donax arundinaceus</name>
    <dbReference type="NCBI Taxonomy" id="35708"/>
    <lineage>
        <taxon>Eukaryota</taxon>
        <taxon>Viridiplantae</taxon>
        <taxon>Streptophyta</taxon>
        <taxon>Embryophyta</taxon>
        <taxon>Tracheophyta</taxon>
        <taxon>Spermatophyta</taxon>
        <taxon>Magnoliopsida</taxon>
        <taxon>Liliopsida</taxon>
        <taxon>Poales</taxon>
        <taxon>Poaceae</taxon>
        <taxon>PACMAD clade</taxon>
        <taxon>Arundinoideae</taxon>
        <taxon>Arundineae</taxon>
        <taxon>Arundo</taxon>
    </lineage>
</organism>
<evidence type="ECO:0000313" key="1">
    <source>
        <dbReference type="EMBL" id="JAD58835.1"/>
    </source>
</evidence>
<name>A0A0A9BC79_ARUDO</name>
<dbReference type="AlphaFoldDB" id="A0A0A9BC79"/>
<proteinExistence type="predicted"/>